<dbReference type="GO" id="GO:0008176">
    <property type="term" value="F:tRNA (guanine(46)-N7)-methyltransferase activity"/>
    <property type="evidence" value="ECO:0007669"/>
    <property type="project" value="UniProtKB-UniRule"/>
</dbReference>
<dbReference type="PANTHER" id="PTHR23417">
    <property type="entry name" value="3-DEOXY-D-MANNO-OCTULOSONIC-ACID TRANSFERASE/TRNA GUANINE-N 7 - -METHYLTRANSFERASE"/>
    <property type="match status" value="1"/>
</dbReference>
<dbReference type="InterPro" id="IPR029063">
    <property type="entry name" value="SAM-dependent_MTases_sf"/>
</dbReference>
<keyword evidence="3 7" id="KW-0489">Methyltransferase</keyword>
<keyword evidence="4 7" id="KW-0808">Transferase</keyword>
<gene>
    <name evidence="7 8" type="primary">trmB</name>
    <name evidence="8" type="ORF">GUU85_02605</name>
</gene>
<comment type="function">
    <text evidence="2 7">Catalyzes the formation of N(7)-methylguanine at position 46 (m7G46) in tRNA.</text>
</comment>
<protein>
    <recommendedName>
        <fullName evidence="7">tRNA (guanine-N(7)-)-methyltransferase</fullName>
        <ecNumber evidence="7">2.1.1.33</ecNumber>
    </recommendedName>
    <alternativeName>
        <fullName evidence="7">tRNA (guanine(46)-N(7))-methyltransferase</fullName>
    </alternativeName>
    <alternativeName>
        <fullName evidence="7">tRNA(m7G46)-methyltransferase</fullName>
    </alternativeName>
</protein>
<dbReference type="Gene3D" id="3.40.50.150">
    <property type="entry name" value="Vaccinia Virus protein VP39"/>
    <property type="match status" value="1"/>
</dbReference>
<keyword evidence="6 7" id="KW-0819">tRNA processing</keyword>
<dbReference type="GO" id="GO:0043527">
    <property type="term" value="C:tRNA methyltransferase complex"/>
    <property type="evidence" value="ECO:0007669"/>
    <property type="project" value="TreeGrafter"/>
</dbReference>
<evidence type="ECO:0000313" key="9">
    <source>
        <dbReference type="Proteomes" id="UP000502958"/>
    </source>
</evidence>
<evidence type="ECO:0000256" key="4">
    <source>
        <dbReference type="ARBA" id="ARBA00022679"/>
    </source>
</evidence>
<sequence length="238" mass="27932">MNNNIFTLKYKKDGTFMREIHSFASRNNRLTISQINAIQKYWTHIGIDFQMNLLNLESIFNSQDPLVLEIGFGSGENIIHNAINYPKKNFLGIEVYKSGIGSCLNLAYLYKIKNLKIIYYDAIEVIKYMIPNHILSVVQIFFPDPWDKKRHHKRRLLKKKFLKIVATKLIINGILQIATDSESYAFDILNEIKNIHQYCNLSKNNDFTVRSTFRIMTKFENKARLKGNHVFDLMFQTI</sequence>
<dbReference type="NCBIfam" id="TIGR00091">
    <property type="entry name" value="tRNA (guanosine(46)-N7)-methyltransferase TrmB"/>
    <property type="match status" value="1"/>
</dbReference>
<evidence type="ECO:0000313" key="8">
    <source>
        <dbReference type="EMBL" id="QIE02225.1"/>
    </source>
</evidence>
<feature type="binding site" evidence="7">
    <location>
        <position position="69"/>
    </location>
    <ligand>
        <name>S-adenosyl-L-methionine</name>
        <dbReference type="ChEBI" id="CHEBI:59789"/>
    </ligand>
</feature>
<evidence type="ECO:0000256" key="6">
    <source>
        <dbReference type="ARBA" id="ARBA00022694"/>
    </source>
</evidence>
<dbReference type="UniPathway" id="UPA00989"/>
<comment type="subunit">
    <text evidence="7">Monomer.</text>
</comment>
<feature type="binding site" evidence="7">
    <location>
        <position position="121"/>
    </location>
    <ligand>
        <name>S-adenosyl-L-methionine</name>
        <dbReference type="ChEBI" id="CHEBI:59789"/>
    </ligand>
</feature>
<dbReference type="AlphaFoldDB" id="A0A6C1FIB2"/>
<dbReference type="Proteomes" id="UP000502958">
    <property type="component" value="Chromosome"/>
</dbReference>
<dbReference type="SUPFAM" id="SSF53335">
    <property type="entry name" value="S-adenosyl-L-methionine-dependent methyltransferases"/>
    <property type="match status" value="1"/>
</dbReference>
<feature type="binding site" evidence="7">
    <location>
        <position position="180"/>
    </location>
    <ligand>
        <name>substrate</name>
    </ligand>
</feature>
<feature type="binding site" evidence="7">
    <location>
        <position position="148"/>
    </location>
    <ligand>
        <name>substrate</name>
    </ligand>
</feature>
<evidence type="ECO:0000256" key="3">
    <source>
        <dbReference type="ARBA" id="ARBA00022603"/>
    </source>
</evidence>
<evidence type="ECO:0000256" key="7">
    <source>
        <dbReference type="HAMAP-Rule" id="MF_01057"/>
    </source>
</evidence>
<dbReference type="InterPro" id="IPR003358">
    <property type="entry name" value="tRNA_(Gua-N-7)_MeTrfase_Trmb"/>
</dbReference>
<dbReference type="InterPro" id="IPR055361">
    <property type="entry name" value="tRNA_methyltr_TrmB_bact"/>
</dbReference>
<accession>A0A6C1FIB2</accession>
<reference evidence="8 9" key="1">
    <citation type="submission" date="2020-01" db="EMBL/GenBank/DDBJ databases">
        <title>Complete genome of Buchnera aphidicola isolated from Chaitophorus populeti.</title>
        <authorList>
            <person name="Park J."/>
            <person name="Xi H."/>
        </authorList>
    </citation>
    <scope>NUCLEOTIDE SEQUENCE [LARGE SCALE GENOMIC DNA]</scope>
    <source>
        <strain evidence="8 9">UsonBac</strain>
    </source>
</reference>
<dbReference type="PANTHER" id="PTHR23417:SF14">
    <property type="entry name" value="PENTACOTRIPEPTIDE-REPEAT REGION OF PRORP DOMAIN-CONTAINING PROTEIN"/>
    <property type="match status" value="1"/>
</dbReference>
<comment type="catalytic activity">
    <reaction evidence="1 7">
        <text>guanosine(46) in tRNA + S-adenosyl-L-methionine = N(7)-methylguanosine(46) in tRNA + S-adenosyl-L-homocysteine</text>
        <dbReference type="Rhea" id="RHEA:42708"/>
        <dbReference type="Rhea" id="RHEA-COMP:10188"/>
        <dbReference type="Rhea" id="RHEA-COMP:10189"/>
        <dbReference type="ChEBI" id="CHEBI:57856"/>
        <dbReference type="ChEBI" id="CHEBI:59789"/>
        <dbReference type="ChEBI" id="CHEBI:74269"/>
        <dbReference type="ChEBI" id="CHEBI:74480"/>
        <dbReference type="EC" id="2.1.1.33"/>
    </reaction>
</comment>
<dbReference type="RefSeq" id="WP_163119670.1">
    <property type="nucleotide sequence ID" value="NZ_CP047588.1"/>
</dbReference>
<dbReference type="EC" id="2.1.1.33" evidence="7"/>
<feature type="binding site" evidence="7">
    <location>
        <position position="94"/>
    </location>
    <ligand>
        <name>S-adenosyl-L-methionine</name>
        <dbReference type="ChEBI" id="CHEBI:59789"/>
    </ligand>
</feature>
<comment type="similarity">
    <text evidence="7">Belongs to the class I-like SAM-binding methyltransferase superfamily. TrmB family.</text>
</comment>
<dbReference type="Pfam" id="PF02390">
    <property type="entry name" value="Methyltransf_4"/>
    <property type="match status" value="1"/>
</dbReference>
<dbReference type="HAMAP" id="MF_01057">
    <property type="entry name" value="tRNA_methyltr_TrmB"/>
    <property type="match status" value="1"/>
</dbReference>
<evidence type="ECO:0000256" key="2">
    <source>
        <dbReference type="ARBA" id="ARBA00003015"/>
    </source>
</evidence>
<organism evidence="8 9">
    <name type="scientific">Buchnera aphidicola subsp. Uroleucon sonchi</name>
    <dbReference type="NCBI Taxonomy" id="118118"/>
    <lineage>
        <taxon>Bacteria</taxon>
        <taxon>Pseudomonadati</taxon>
        <taxon>Pseudomonadota</taxon>
        <taxon>Gammaproteobacteria</taxon>
        <taxon>Enterobacterales</taxon>
        <taxon>Erwiniaceae</taxon>
        <taxon>Buchnera</taxon>
    </lineage>
</organism>
<name>A0A6C1FIB2_BUCUN</name>
<dbReference type="EMBL" id="CP047588">
    <property type="protein sequence ID" value="QIE02225.1"/>
    <property type="molecule type" value="Genomic_DNA"/>
</dbReference>
<evidence type="ECO:0000256" key="1">
    <source>
        <dbReference type="ARBA" id="ARBA00000142"/>
    </source>
</evidence>
<comment type="caution">
    <text evidence="7">Lacks conserved residue(s) required for the propagation of feature annotation.</text>
</comment>
<evidence type="ECO:0000256" key="5">
    <source>
        <dbReference type="ARBA" id="ARBA00022691"/>
    </source>
</evidence>
<proteinExistence type="inferred from homology"/>
<feature type="binding site" evidence="7">
    <location>
        <position position="144"/>
    </location>
    <ligand>
        <name>S-adenosyl-L-methionine</name>
        <dbReference type="ChEBI" id="CHEBI:59789"/>
    </ligand>
</feature>
<dbReference type="PROSITE" id="PS51625">
    <property type="entry name" value="SAM_MT_TRMB"/>
    <property type="match status" value="1"/>
</dbReference>
<feature type="binding site" evidence="7">
    <location>
        <begin position="217"/>
        <end position="220"/>
    </location>
    <ligand>
        <name>substrate</name>
    </ligand>
</feature>
<keyword evidence="5 7" id="KW-0949">S-adenosyl-L-methionine</keyword>
<comment type="pathway">
    <text evidence="7">tRNA modification; N(7)-methylguanine-tRNA biosynthesis.</text>
</comment>